<dbReference type="EMBL" id="MU003711">
    <property type="protein sequence ID" value="KAF2804802.1"/>
    <property type="molecule type" value="Genomic_DNA"/>
</dbReference>
<accession>A0A6A6Y7L1</accession>
<dbReference type="Pfam" id="PF26639">
    <property type="entry name" value="Het-6_barrel"/>
    <property type="match status" value="1"/>
</dbReference>
<comment type="pathway">
    <text evidence="1">Mycotoxin biosynthesis.</text>
</comment>
<dbReference type="PANTHER" id="PTHR24148:SF73">
    <property type="entry name" value="HET DOMAIN PROTEIN (AFU_ORTHOLOGUE AFUA_8G01020)"/>
    <property type="match status" value="1"/>
</dbReference>
<sequence length="871" mass="96902">MALSLDLHLVSAQYPPPEDVDSQAALRLLGETIHPLNSIPIIFIADINGLAVGGGNEFAVNMDMRFAGPDARSGIPEVAGGVVHGGGLHRLAQLIGPARALEWNLSARAIDSKEASRIGWVNSAFESRELLREYMDDFAERVPKLPRGGIEATKKGIQETLAGVGGMEKRYEEARSVGTYSGGTGIYYCTGDTTFRTTVITRFSVTLAAVVIKTAGVLLDETRTISLVGRQIRVLRIEPAKTLSSDIECSLFTVSLDNNPTYNALSYLWGAPDITKPLTVNGVEIQVTVNLHAALRRIRKKKKRVVFWIDAVCINQQDLQERSSQVSFMGEIYSNAELVLAWLGEEDEDTRPAFELMKIWTKDLDESVQNARNLTTTYHNEHRETLQLYANKLYERAVNDPTYMQKLFDDERFPSIRAVFDKPYWKRVWVQQELFLAPLAILLCGDQQISLNTLFTFVRTRTSIFYNFLDQGQLDTIPPLQRDLGVPVIAQLIVAPRGNIQDLLHTTRSCKSSDPRDKLYGMLGLHIEQGICIKIDYQKSVERVYAELVHVLAASTGYLFVDGSNGIGVFRMEAVPEALPSWVPDLTEDSGSIAKVLGVGEGWTGAVGNKRAEIHDSGSLAILKASGLLLDRTSTTTAITGGYNFDTKSFDSMWNVALYRTLLLLGERTALEDENNARLAFGFMACVVNRSRSGPHPKFLAFCERFGLLHLLKEDSPHLGIRYLEATGEVDYLSERLERRSDAERLISPTERELLSGFWGSEDITLSTPELESNILNADFLMISFEERAWIWMHHHSIFLTSTGYVGLGPFGICEGDQICILLGAKLPLVIRSAGDTYQVVGPCFIYGMMDGEMMEKLDKGELALQELTFK</sequence>
<proteinExistence type="predicted"/>
<dbReference type="SUPFAM" id="SSF52096">
    <property type="entry name" value="ClpP/crotonase"/>
    <property type="match status" value="1"/>
</dbReference>
<keyword evidence="2" id="KW-0843">Virulence</keyword>
<dbReference type="RefSeq" id="XP_033571766.1">
    <property type="nucleotide sequence ID" value="XM_033722352.1"/>
</dbReference>
<dbReference type="Proteomes" id="UP000504636">
    <property type="component" value="Unplaced"/>
</dbReference>
<keyword evidence="5" id="KW-1185">Reference proteome</keyword>
<organism evidence="4">
    <name type="scientific">Mytilinidion resinicola</name>
    <dbReference type="NCBI Taxonomy" id="574789"/>
    <lineage>
        <taxon>Eukaryota</taxon>
        <taxon>Fungi</taxon>
        <taxon>Dikarya</taxon>
        <taxon>Ascomycota</taxon>
        <taxon>Pezizomycotina</taxon>
        <taxon>Dothideomycetes</taxon>
        <taxon>Pleosporomycetidae</taxon>
        <taxon>Mytilinidiales</taxon>
        <taxon>Mytilinidiaceae</taxon>
        <taxon>Mytilinidion</taxon>
    </lineage>
</organism>
<name>A0A6A6Y7L1_9PEZI</name>
<evidence type="ECO:0000313" key="5">
    <source>
        <dbReference type="Proteomes" id="UP000504636"/>
    </source>
</evidence>
<dbReference type="InterPro" id="IPR001753">
    <property type="entry name" value="Enoyl-CoA_hydra/iso"/>
</dbReference>
<evidence type="ECO:0000313" key="4">
    <source>
        <dbReference type="EMBL" id="KAF2804802.1"/>
    </source>
</evidence>
<evidence type="ECO:0000313" key="6">
    <source>
        <dbReference type="RefSeq" id="XP_033571766.1"/>
    </source>
</evidence>
<dbReference type="Gene3D" id="3.90.226.10">
    <property type="entry name" value="2-enoyl-CoA Hydratase, Chain A, domain 1"/>
    <property type="match status" value="1"/>
</dbReference>
<reference evidence="4 6" key="1">
    <citation type="journal article" date="2020" name="Stud. Mycol.">
        <title>101 Dothideomycetes genomes: a test case for predicting lifestyles and emergence of pathogens.</title>
        <authorList>
            <person name="Haridas S."/>
            <person name="Albert R."/>
            <person name="Binder M."/>
            <person name="Bloem J."/>
            <person name="Labutti K."/>
            <person name="Salamov A."/>
            <person name="Andreopoulos B."/>
            <person name="Baker S."/>
            <person name="Barry K."/>
            <person name="Bills G."/>
            <person name="Bluhm B."/>
            <person name="Cannon C."/>
            <person name="Castanera R."/>
            <person name="Culley D."/>
            <person name="Daum C."/>
            <person name="Ezra D."/>
            <person name="Gonzalez J."/>
            <person name="Henrissat B."/>
            <person name="Kuo A."/>
            <person name="Liang C."/>
            <person name="Lipzen A."/>
            <person name="Lutzoni F."/>
            <person name="Magnuson J."/>
            <person name="Mondo S."/>
            <person name="Nolan M."/>
            <person name="Ohm R."/>
            <person name="Pangilinan J."/>
            <person name="Park H.-J."/>
            <person name="Ramirez L."/>
            <person name="Alfaro M."/>
            <person name="Sun H."/>
            <person name="Tritt A."/>
            <person name="Yoshinaga Y."/>
            <person name="Zwiers L.-H."/>
            <person name="Turgeon B."/>
            <person name="Goodwin S."/>
            <person name="Spatafora J."/>
            <person name="Crous P."/>
            <person name="Grigoriev I."/>
        </authorList>
    </citation>
    <scope>NUCLEOTIDE SEQUENCE</scope>
    <source>
        <strain evidence="4 6">CBS 304.34</strain>
    </source>
</reference>
<dbReference type="InterPro" id="IPR029045">
    <property type="entry name" value="ClpP/crotonase-like_dom_sf"/>
</dbReference>
<protein>
    <recommendedName>
        <fullName evidence="3">Heterokaryon incompatibility domain-containing protein</fullName>
    </recommendedName>
</protein>
<evidence type="ECO:0000256" key="1">
    <source>
        <dbReference type="ARBA" id="ARBA00004685"/>
    </source>
</evidence>
<feature type="domain" description="Heterokaryon incompatibility" evidence="3">
    <location>
        <begin position="262"/>
        <end position="433"/>
    </location>
</feature>
<gene>
    <name evidence="4 6" type="ORF">BDZ99DRAFT_480825</name>
</gene>
<dbReference type="Pfam" id="PF06985">
    <property type="entry name" value="HET"/>
    <property type="match status" value="1"/>
</dbReference>
<dbReference type="GeneID" id="54463245"/>
<evidence type="ECO:0000256" key="2">
    <source>
        <dbReference type="ARBA" id="ARBA00023026"/>
    </source>
</evidence>
<dbReference type="CDD" id="cd06558">
    <property type="entry name" value="crotonase-like"/>
    <property type="match status" value="1"/>
</dbReference>
<dbReference type="Pfam" id="PF00378">
    <property type="entry name" value="ECH_1"/>
    <property type="match status" value="1"/>
</dbReference>
<reference evidence="6" key="3">
    <citation type="submission" date="2025-04" db="UniProtKB">
        <authorList>
            <consortium name="RefSeq"/>
        </authorList>
    </citation>
    <scope>IDENTIFICATION</scope>
    <source>
        <strain evidence="6">CBS 304.34</strain>
    </source>
</reference>
<dbReference type="AlphaFoldDB" id="A0A6A6Y7L1"/>
<dbReference type="InterPro" id="IPR052895">
    <property type="entry name" value="HetReg/Transcr_Mod"/>
</dbReference>
<dbReference type="InterPro" id="IPR010730">
    <property type="entry name" value="HET"/>
</dbReference>
<dbReference type="OrthoDB" id="2157530at2759"/>
<evidence type="ECO:0000259" key="3">
    <source>
        <dbReference type="Pfam" id="PF06985"/>
    </source>
</evidence>
<reference evidence="6" key="2">
    <citation type="submission" date="2020-04" db="EMBL/GenBank/DDBJ databases">
        <authorList>
            <consortium name="NCBI Genome Project"/>
        </authorList>
    </citation>
    <scope>NUCLEOTIDE SEQUENCE</scope>
    <source>
        <strain evidence="6">CBS 304.34</strain>
    </source>
</reference>
<dbReference type="PANTHER" id="PTHR24148">
    <property type="entry name" value="ANKYRIN REPEAT DOMAIN-CONTAINING PROTEIN 39 HOMOLOG-RELATED"/>
    <property type="match status" value="1"/>
</dbReference>